<dbReference type="Proteomes" id="UP001291623">
    <property type="component" value="Unassembled WGS sequence"/>
</dbReference>
<organism evidence="3 4">
    <name type="scientific">Anisodus tanguticus</name>
    <dbReference type="NCBI Taxonomy" id="243964"/>
    <lineage>
        <taxon>Eukaryota</taxon>
        <taxon>Viridiplantae</taxon>
        <taxon>Streptophyta</taxon>
        <taxon>Embryophyta</taxon>
        <taxon>Tracheophyta</taxon>
        <taxon>Spermatophyta</taxon>
        <taxon>Magnoliopsida</taxon>
        <taxon>eudicotyledons</taxon>
        <taxon>Gunneridae</taxon>
        <taxon>Pentapetalae</taxon>
        <taxon>asterids</taxon>
        <taxon>lamiids</taxon>
        <taxon>Solanales</taxon>
        <taxon>Solanaceae</taxon>
        <taxon>Solanoideae</taxon>
        <taxon>Hyoscyameae</taxon>
        <taxon>Anisodus</taxon>
    </lineage>
</organism>
<feature type="region of interest" description="Disordered" evidence="1">
    <location>
        <begin position="1"/>
        <end position="22"/>
    </location>
</feature>
<keyword evidence="2" id="KW-1133">Transmembrane helix</keyword>
<feature type="compositionally biased region" description="Basic and acidic residues" evidence="1">
    <location>
        <begin position="1"/>
        <end position="13"/>
    </location>
</feature>
<comment type="caution">
    <text evidence="3">The sequence shown here is derived from an EMBL/GenBank/DDBJ whole genome shotgun (WGS) entry which is preliminary data.</text>
</comment>
<evidence type="ECO:0000313" key="3">
    <source>
        <dbReference type="EMBL" id="KAK4345476.1"/>
    </source>
</evidence>
<protein>
    <submittedName>
        <fullName evidence="3">Uncharacterized protein</fullName>
    </submittedName>
</protein>
<name>A0AAE1UZY5_9SOLA</name>
<proteinExistence type="predicted"/>
<dbReference type="AlphaFoldDB" id="A0AAE1UZY5"/>
<evidence type="ECO:0000256" key="1">
    <source>
        <dbReference type="SAM" id="MobiDB-lite"/>
    </source>
</evidence>
<feature type="transmembrane region" description="Helical" evidence="2">
    <location>
        <begin position="55"/>
        <end position="72"/>
    </location>
</feature>
<keyword evidence="2" id="KW-0812">Transmembrane</keyword>
<keyword evidence="2" id="KW-0472">Membrane</keyword>
<evidence type="ECO:0000256" key="2">
    <source>
        <dbReference type="SAM" id="Phobius"/>
    </source>
</evidence>
<evidence type="ECO:0000313" key="4">
    <source>
        <dbReference type="Proteomes" id="UP001291623"/>
    </source>
</evidence>
<keyword evidence="4" id="KW-1185">Reference proteome</keyword>
<gene>
    <name evidence="3" type="ORF">RND71_035652</name>
</gene>
<reference evidence="3" key="1">
    <citation type="submission" date="2023-12" db="EMBL/GenBank/DDBJ databases">
        <title>Genome assembly of Anisodus tanguticus.</title>
        <authorList>
            <person name="Wang Y.-J."/>
        </authorList>
    </citation>
    <scope>NUCLEOTIDE SEQUENCE</scope>
    <source>
        <strain evidence="3">KB-2021</strain>
        <tissue evidence="3">Leaf</tissue>
    </source>
</reference>
<sequence length="73" mass="8663">MKFENKAKMENKRKMNRAQKSRKKCSNLNMYNFLSVLKLSEESGRGSMGEQLPTGGRHNFFYFLFFVLFLVMQ</sequence>
<accession>A0AAE1UZY5</accession>
<dbReference type="EMBL" id="JAVYJV010000019">
    <property type="protein sequence ID" value="KAK4345476.1"/>
    <property type="molecule type" value="Genomic_DNA"/>
</dbReference>